<reference evidence="4 5" key="1">
    <citation type="submission" date="2020-06" db="EMBL/GenBank/DDBJ databases">
        <title>Transcriptomic and genomic resources for Thalictrum thalictroides and T. hernandezii: Facilitating candidate gene discovery in an emerging model plant lineage.</title>
        <authorList>
            <person name="Arias T."/>
            <person name="Riano-Pachon D.M."/>
            <person name="Di Stilio V.S."/>
        </authorList>
    </citation>
    <scope>NUCLEOTIDE SEQUENCE [LARGE SCALE GENOMIC DNA]</scope>
    <source>
        <strain evidence="5">cv. WT478/WT964</strain>
        <tissue evidence="4">Leaves</tissue>
    </source>
</reference>
<dbReference type="EMBL" id="JABWDY010025164">
    <property type="protein sequence ID" value="KAF5189661.1"/>
    <property type="molecule type" value="Genomic_DNA"/>
</dbReference>
<keyword evidence="5" id="KW-1185">Reference proteome</keyword>
<dbReference type="AlphaFoldDB" id="A0A7J6VXV0"/>
<protein>
    <submittedName>
        <fullName evidence="4">Histone-lysine N-methyltransferase, H3 lysine-79 specific-like protein</fullName>
    </submittedName>
</protein>
<gene>
    <name evidence="4" type="ORF">FRX31_020756</name>
</gene>
<accession>A0A7J6VXV0</accession>
<dbReference type="GO" id="GO:0003677">
    <property type="term" value="F:DNA binding"/>
    <property type="evidence" value="ECO:0007669"/>
    <property type="project" value="InterPro"/>
</dbReference>
<keyword evidence="4" id="KW-0808">Transferase</keyword>
<organism evidence="4 5">
    <name type="scientific">Thalictrum thalictroides</name>
    <name type="common">Rue-anemone</name>
    <name type="synonym">Anemone thalictroides</name>
    <dbReference type="NCBI Taxonomy" id="46969"/>
    <lineage>
        <taxon>Eukaryota</taxon>
        <taxon>Viridiplantae</taxon>
        <taxon>Streptophyta</taxon>
        <taxon>Embryophyta</taxon>
        <taxon>Tracheophyta</taxon>
        <taxon>Spermatophyta</taxon>
        <taxon>Magnoliopsida</taxon>
        <taxon>Ranunculales</taxon>
        <taxon>Ranunculaceae</taxon>
        <taxon>Thalictroideae</taxon>
        <taxon>Thalictrum</taxon>
    </lineage>
</organism>
<keyword evidence="2" id="KW-0732">Signal</keyword>
<keyword evidence="4" id="KW-0489">Methyltransferase</keyword>
<evidence type="ECO:0000256" key="1">
    <source>
        <dbReference type="SAM" id="MobiDB-lite"/>
    </source>
</evidence>
<evidence type="ECO:0000313" key="4">
    <source>
        <dbReference type="EMBL" id="KAF5189661.1"/>
    </source>
</evidence>
<feature type="signal peptide" evidence="2">
    <location>
        <begin position="1"/>
        <end position="18"/>
    </location>
</feature>
<name>A0A7J6VXV0_THATH</name>
<evidence type="ECO:0000259" key="3">
    <source>
        <dbReference type="Pfam" id="PF07460"/>
    </source>
</evidence>
<feature type="region of interest" description="Disordered" evidence="1">
    <location>
        <begin position="275"/>
        <end position="305"/>
    </location>
</feature>
<comment type="caution">
    <text evidence="4">The sequence shown here is derived from an EMBL/GenBank/DDBJ whole genome shotgun (WGS) entry which is preliminary data.</text>
</comment>
<evidence type="ECO:0000256" key="2">
    <source>
        <dbReference type="SAM" id="SignalP"/>
    </source>
</evidence>
<dbReference type="GO" id="GO:0008168">
    <property type="term" value="F:methyltransferase activity"/>
    <property type="evidence" value="ECO:0007669"/>
    <property type="project" value="UniProtKB-KW"/>
</dbReference>
<dbReference type="InterPro" id="IPR003611">
    <property type="entry name" value="NUMOD3"/>
</dbReference>
<dbReference type="Pfam" id="PF07460">
    <property type="entry name" value="NUMOD3"/>
    <property type="match status" value="1"/>
</dbReference>
<feature type="domain" description="Nuclease associated modular" evidence="3">
    <location>
        <begin position="125"/>
        <end position="154"/>
    </location>
</feature>
<dbReference type="GO" id="GO:0032259">
    <property type="term" value="P:methylation"/>
    <property type="evidence" value="ECO:0007669"/>
    <property type="project" value="UniProtKB-KW"/>
</dbReference>
<dbReference type="Proteomes" id="UP000554482">
    <property type="component" value="Unassembled WGS sequence"/>
</dbReference>
<dbReference type="OrthoDB" id="6013at2759"/>
<proteinExistence type="predicted"/>
<evidence type="ECO:0000313" key="5">
    <source>
        <dbReference type="Proteomes" id="UP000554482"/>
    </source>
</evidence>
<sequence>MPCFLHLRLLVPISPIDCVPNTLPRPFVICRVDGHHSLPTMTQLNYRIPSMEIRCHSFTTANSFSRIYSVDTLQYTVNLGESTQIAFKPQVNASLSMNHSIDEERHVYTVDYVENLGVEGDKETERRRKISLANKGKVPWNLGRKHSAETRELIKQRTKEALKDPKVRKKMSSGHHPHSEEVKAKIGMGQKRVWRKRFKLKSIKEKFYRTWEESIAEEAKKGWCGQQELDWDSYAKIAAELARQHLQLAADKKKAKEIEKLMAAREKAERMARRALRKKEKEEKAKFGEVKKRTRRKPEEAKQELPISKGLKLKARITKVRKKKFVDGPSTITEDVTNSHQPAVENLDLEFIKREKSRRELSLADQIQAAKQKRAQTAQKEALGKSSAKYIMDDRVERLVSTV</sequence>
<feature type="compositionally biased region" description="Basic and acidic residues" evidence="1">
    <location>
        <begin position="279"/>
        <end position="303"/>
    </location>
</feature>
<dbReference type="PANTHER" id="PTHR34199">
    <property type="entry name" value="NUMOD3 MOTIF FAMILY PROTEIN, EXPRESSED"/>
    <property type="match status" value="1"/>
</dbReference>
<dbReference type="PANTHER" id="PTHR34199:SF1">
    <property type="entry name" value="HISTONE-LYSINE N-METHYLTRANSFERASE, H3 LYSINE-79 SPECIFIC-LIKE PROTEIN"/>
    <property type="match status" value="1"/>
</dbReference>
<feature type="chain" id="PRO_5029689921" evidence="2">
    <location>
        <begin position="19"/>
        <end position="403"/>
    </location>
</feature>